<sequence>MPSSAINRVRIATFDASIGLDRGVPKWKEMLWYLIKCFFFLSPLPWPNRLQVGLLRLFGANIGNGVNIKPRVNIHFPWKLTIGNDCWLGEELFILNFEPVHIGDDCCLSQRAFLCCGNHDYRDPAFSFRNEPIKIERGAWVGAQTFIGPGITVGEETVITAGSIVTDDLPANCICRGNPAVPIGTRWLVENKAQL</sequence>
<dbReference type="AlphaFoldDB" id="A0A5C5XSP5"/>
<dbReference type="EMBL" id="SJPL01000002">
    <property type="protein sequence ID" value="TWT65551.1"/>
    <property type="molecule type" value="Genomic_DNA"/>
</dbReference>
<name>A0A5C5XSP5_9PLAN</name>
<evidence type="ECO:0000256" key="2">
    <source>
        <dbReference type="ARBA" id="ARBA00022679"/>
    </source>
</evidence>
<comment type="similarity">
    <text evidence="1">Belongs to the transferase hexapeptide repeat family.</text>
</comment>
<comment type="caution">
    <text evidence="3">The sequence shown here is derived from an EMBL/GenBank/DDBJ whole genome shotgun (WGS) entry which is preliminary data.</text>
</comment>
<protein>
    <submittedName>
        <fullName evidence="3">Maltose O-acetyltransferase</fullName>
        <ecNumber evidence="3">2.3.1.79</ecNumber>
    </submittedName>
</protein>
<accession>A0A5C5XSP5</accession>
<dbReference type="CDD" id="cd05825">
    <property type="entry name" value="LbH_wcaF_like"/>
    <property type="match status" value="1"/>
</dbReference>
<dbReference type="PANTHER" id="PTHR23416:SF23">
    <property type="entry name" value="ACETYLTRANSFERASE C18B11.09C-RELATED"/>
    <property type="match status" value="1"/>
</dbReference>
<organism evidence="3 4">
    <name type="scientific">Crateriforma conspicua</name>
    <dbReference type="NCBI Taxonomy" id="2527996"/>
    <lineage>
        <taxon>Bacteria</taxon>
        <taxon>Pseudomonadati</taxon>
        <taxon>Planctomycetota</taxon>
        <taxon>Planctomycetia</taxon>
        <taxon>Planctomycetales</taxon>
        <taxon>Planctomycetaceae</taxon>
        <taxon>Crateriforma</taxon>
    </lineage>
</organism>
<dbReference type="RefSeq" id="WP_146440864.1">
    <property type="nucleotide sequence ID" value="NZ_SJPL01000002.1"/>
</dbReference>
<keyword evidence="3" id="KW-0012">Acyltransferase</keyword>
<dbReference type="GO" id="GO:0008925">
    <property type="term" value="F:maltose O-acetyltransferase activity"/>
    <property type="evidence" value="ECO:0007669"/>
    <property type="project" value="UniProtKB-EC"/>
</dbReference>
<keyword evidence="4" id="KW-1185">Reference proteome</keyword>
<reference evidence="3 4" key="1">
    <citation type="submission" date="2019-02" db="EMBL/GenBank/DDBJ databases">
        <title>Deep-cultivation of Planctomycetes and their phenomic and genomic characterization uncovers novel biology.</title>
        <authorList>
            <person name="Wiegand S."/>
            <person name="Jogler M."/>
            <person name="Boedeker C."/>
            <person name="Pinto D."/>
            <person name="Vollmers J."/>
            <person name="Rivas-Marin E."/>
            <person name="Kohn T."/>
            <person name="Peeters S.H."/>
            <person name="Heuer A."/>
            <person name="Rast P."/>
            <person name="Oberbeckmann S."/>
            <person name="Bunk B."/>
            <person name="Jeske O."/>
            <person name="Meyerdierks A."/>
            <person name="Storesund J.E."/>
            <person name="Kallscheuer N."/>
            <person name="Luecker S."/>
            <person name="Lage O.M."/>
            <person name="Pohl T."/>
            <person name="Merkel B.J."/>
            <person name="Hornburger P."/>
            <person name="Mueller R.-W."/>
            <person name="Bruemmer F."/>
            <person name="Labrenz M."/>
            <person name="Spormann A.M."/>
            <person name="Op Den Camp H."/>
            <person name="Overmann J."/>
            <person name="Amann R."/>
            <person name="Jetten M.S.M."/>
            <person name="Mascher T."/>
            <person name="Medema M.H."/>
            <person name="Devos D.P."/>
            <person name="Kaster A.-K."/>
            <person name="Ovreas L."/>
            <person name="Rohde M."/>
            <person name="Galperin M.Y."/>
            <person name="Jogler C."/>
        </authorList>
    </citation>
    <scope>NUCLEOTIDE SEQUENCE [LARGE SCALE GENOMIC DNA]</scope>
    <source>
        <strain evidence="3 4">Pan14r</strain>
    </source>
</reference>
<dbReference type="InterPro" id="IPR051159">
    <property type="entry name" value="Hexapeptide_acetyltransf"/>
</dbReference>
<evidence type="ECO:0000313" key="4">
    <source>
        <dbReference type="Proteomes" id="UP000317238"/>
    </source>
</evidence>
<dbReference type="EC" id="2.3.1.79" evidence="3"/>
<dbReference type="InterPro" id="IPR011004">
    <property type="entry name" value="Trimer_LpxA-like_sf"/>
</dbReference>
<dbReference type="Gene3D" id="2.160.10.10">
    <property type="entry name" value="Hexapeptide repeat proteins"/>
    <property type="match status" value="1"/>
</dbReference>
<dbReference type="InterPro" id="IPR001451">
    <property type="entry name" value="Hexapep"/>
</dbReference>
<dbReference type="SUPFAM" id="SSF51161">
    <property type="entry name" value="Trimeric LpxA-like enzymes"/>
    <property type="match status" value="1"/>
</dbReference>
<keyword evidence="2 3" id="KW-0808">Transferase</keyword>
<gene>
    <name evidence="3" type="primary">maa_4</name>
    <name evidence="3" type="ORF">Pan14r_50980</name>
</gene>
<dbReference type="Pfam" id="PF14602">
    <property type="entry name" value="Hexapep_2"/>
    <property type="match status" value="2"/>
</dbReference>
<dbReference type="GO" id="GO:0005829">
    <property type="term" value="C:cytosol"/>
    <property type="evidence" value="ECO:0007669"/>
    <property type="project" value="TreeGrafter"/>
</dbReference>
<dbReference type="Proteomes" id="UP000317238">
    <property type="component" value="Unassembled WGS sequence"/>
</dbReference>
<evidence type="ECO:0000256" key="1">
    <source>
        <dbReference type="ARBA" id="ARBA00007274"/>
    </source>
</evidence>
<evidence type="ECO:0000313" key="3">
    <source>
        <dbReference type="EMBL" id="TWT65551.1"/>
    </source>
</evidence>
<proteinExistence type="inferred from homology"/>
<dbReference type="NCBIfam" id="NF007797">
    <property type="entry name" value="PRK10502.1"/>
    <property type="match status" value="1"/>
</dbReference>
<dbReference type="OrthoDB" id="9812571at2"/>
<dbReference type="PANTHER" id="PTHR23416">
    <property type="entry name" value="SIALIC ACID SYNTHASE-RELATED"/>
    <property type="match status" value="1"/>
</dbReference>